<name>A0ABU0YHY4_9PROT</name>
<organism evidence="1 2">
    <name type="scientific">Dongia sedimenti</name>
    <dbReference type="NCBI Taxonomy" id="3064282"/>
    <lineage>
        <taxon>Bacteria</taxon>
        <taxon>Pseudomonadati</taxon>
        <taxon>Pseudomonadota</taxon>
        <taxon>Alphaproteobacteria</taxon>
        <taxon>Rhodospirillales</taxon>
        <taxon>Dongiaceae</taxon>
        <taxon>Dongia</taxon>
    </lineage>
</organism>
<dbReference type="Proteomes" id="UP001230156">
    <property type="component" value="Unassembled WGS sequence"/>
</dbReference>
<reference evidence="2" key="1">
    <citation type="submission" date="2023-08" db="EMBL/GenBank/DDBJ databases">
        <title>Rhodospirillaceae gen. nov., a novel taxon isolated from the Yangtze River Yuezi River estuary sludge.</title>
        <authorList>
            <person name="Ruan L."/>
        </authorList>
    </citation>
    <scope>NUCLEOTIDE SEQUENCE [LARGE SCALE GENOMIC DNA]</scope>
    <source>
        <strain evidence="2">R-7</strain>
    </source>
</reference>
<evidence type="ECO:0000313" key="1">
    <source>
        <dbReference type="EMBL" id="MDQ7246822.1"/>
    </source>
</evidence>
<dbReference type="RefSeq" id="WP_379954223.1">
    <property type="nucleotide sequence ID" value="NZ_JAUYVI010000001.1"/>
</dbReference>
<dbReference type="InterPro" id="IPR021710">
    <property type="entry name" value="DUF3293"/>
</dbReference>
<protein>
    <submittedName>
        <fullName evidence="1">DUF3293 domain-containing protein</fullName>
    </submittedName>
</protein>
<comment type="caution">
    <text evidence="1">The sequence shown here is derived from an EMBL/GenBank/DDBJ whole genome shotgun (WGS) entry which is preliminary data.</text>
</comment>
<dbReference type="EMBL" id="JAUYVI010000001">
    <property type="protein sequence ID" value="MDQ7246822.1"/>
    <property type="molecule type" value="Genomic_DNA"/>
</dbReference>
<accession>A0ABU0YHY4</accession>
<evidence type="ECO:0000313" key="2">
    <source>
        <dbReference type="Proteomes" id="UP001230156"/>
    </source>
</evidence>
<proteinExistence type="predicted"/>
<sequence>MAFFHAENAMLDPALVAAYRATDYVLFVEDGLEITLNIGRPSPEFDRVLERRNATTAVVVTAYNPRSVVLAEAENRARHEQLTELLDTGGYDHALGEGRDPTGQWKAELECVVFGISLETGLEIARRFEQNAIVFVARGERPELLYP</sequence>
<gene>
    <name evidence="1" type="ORF">Q8A70_04055</name>
</gene>
<keyword evidence="2" id="KW-1185">Reference proteome</keyword>
<dbReference type="Pfam" id="PF11697">
    <property type="entry name" value="DUF3293"/>
    <property type="match status" value="1"/>
</dbReference>